<evidence type="ECO:0000256" key="1">
    <source>
        <dbReference type="SAM" id="MobiDB-lite"/>
    </source>
</evidence>
<evidence type="ECO:0000313" key="3">
    <source>
        <dbReference type="Proteomes" id="UP000735302"/>
    </source>
</evidence>
<gene>
    <name evidence="2" type="ORF">PoB_004759400</name>
</gene>
<dbReference type="AlphaFoldDB" id="A0AAV4BRU7"/>
<feature type="compositionally biased region" description="Acidic residues" evidence="1">
    <location>
        <begin position="119"/>
        <end position="135"/>
    </location>
</feature>
<reference evidence="2 3" key="1">
    <citation type="journal article" date="2021" name="Elife">
        <title>Chloroplast acquisition without the gene transfer in kleptoplastic sea slugs, Plakobranchus ocellatus.</title>
        <authorList>
            <person name="Maeda T."/>
            <person name="Takahashi S."/>
            <person name="Yoshida T."/>
            <person name="Shimamura S."/>
            <person name="Takaki Y."/>
            <person name="Nagai Y."/>
            <person name="Toyoda A."/>
            <person name="Suzuki Y."/>
            <person name="Arimoto A."/>
            <person name="Ishii H."/>
            <person name="Satoh N."/>
            <person name="Nishiyama T."/>
            <person name="Hasebe M."/>
            <person name="Maruyama T."/>
            <person name="Minagawa J."/>
            <person name="Obokata J."/>
            <person name="Shigenobu S."/>
        </authorList>
    </citation>
    <scope>NUCLEOTIDE SEQUENCE [LARGE SCALE GENOMIC DNA]</scope>
</reference>
<comment type="caution">
    <text evidence="2">The sequence shown here is derived from an EMBL/GenBank/DDBJ whole genome shotgun (WGS) entry which is preliminary data.</text>
</comment>
<name>A0AAV4BRU7_9GAST</name>
<proteinExistence type="predicted"/>
<accession>A0AAV4BRU7</accession>
<protein>
    <submittedName>
        <fullName evidence="2">Uncharacterized protein</fullName>
    </submittedName>
</protein>
<sequence>MARQDGRQAGRRMGWRERCDTADKRTRPEICRDHSVAGSSPATGTLDFLRLLKLILPACRRARSSWGNPIVASSISESKAGRYYSLCVSLNWRVADALKHSFGGCSGYKCIQCEQKEEEEEEEEREVEGEENVEGEEGKKEE</sequence>
<dbReference type="EMBL" id="BLXT01005251">
    <property type="protein sequence ID" value="GFO21089.1"/>
    <property type="molecule type" value="Genomic_DNA"/>
</dbReference>
<dbReference type="Proteomes" id="UP000735302">
    <property type="component" value="Unassembled WGS sequence"/>
</dbReference>
<keyword evidence="3" id="KW-1185">Reference proteome</keyword>
<organism evidence="2 3">
    <name type="scientific">Plakobranchus ocellatus</name>
    <dbReference type="NCBI Taxonomy" id="259542"/>
    <lineage>
        <taxon>Eukaryota</taxon>
        <taxon>Metazoa</taxon>
        <taxon>Spiralia</taxon>
        <taxon>Lophotrochozoa</taxon>
        <taxon>Mollusca</taxon>
        <taxon>Gastropoda</taxon>
        <taxon>Heterobranchia</taxon>
        <taxon>Euthyneura</taxon>
        <taxon>Panpulmonata</taxon>
        <taxon>Sacoglossa</taxon>
        <taxon>Placobranchoidea</taxon>
        <taxon>Plakobranchidae</taxon>
        <taxon>Plakobranchus</taxon>
    </lineage>
</organism>
<evidence type="ECO:0000313" key="2">
    <source>
        <dbReference type="EMBL" id="GFO21089.1"/>
    </source>
</evidence>
<feature type="region of interest" description="Disordered" evidence="1">
    <location>
        <begin position="119"/>
        <end position="142"/>
    </location>
</feature>